<accession>A0A423K734</accession>
<evidence type="ECO:0000256" key="3">
    <source>
        <dbReference type="ARBA" id="ARBA00012856"/>
    </source>
</evidence>
<gene>
    <name evidence="11" type="ORF">BK666_11580</name>
</gene>
<dbReference type="UniPathway" id="UPA00077">
    <property type="reaction ID" value="UER00158"/>
</dbReference>
<evidence type="ECO:0000256" key="9">
    <source>
        <dbReference type="RuleBase" id="RU004474"/>
    </source>
</evidence>
<dbReference type="Proteomes" id="UP000285349">
    <property type="component" value="Unassembled WGS sequence"/>
</dbReference>
<feature type="domain" description="DHFR" evidence="10">
    <location>
        <begin position="28"/>
        <end position="191"/>
    </location>
</feature>
<evidence type="ECO:0000256" key="5">
    <source>
        <dbReference type="ARBA" id="ARBA00022857"/>
    </source>
</evidence>
<dbReference type="PIRSF" id="PIRSF000194">
    <property type="entry name" value="DHFR"/>
    <property type="match status" value="1"/>
</dbReference>
<dbReference type="PROSITE" id="PS51330">
    <property type="entry name" value="DHFR_2"/>
    <property type="match status" value="1"/>
</dbReference>
<keyword evidence="11" id="KW-0808">Transferase</keyword>
<comment type="function">
    <text evidence="7 8">Key enzyme in folate metabolism. Catalyzes an essential reaction for de novo glycine and purine synthesis, and for DNA precursor synthesis.</text>
</comment>
<dbReference type="GO" id="GO:0046654">
    <property type="term" value="P:tetrahydrofolate biosynthetic process"/>
    <property type="evidence" value="ECO:0007669"/>
    <property type="project" value="UniProtKB-UniPathway"/>
</dbReference>
<keyword evidence="11" id="KW-0418">Kinase</keyword>
<dbReference type="SUPFAM" id="SSF53597">
    <property type="entry name" value="Dihydrofolate reductase-like"/>
    <property type="match status" value="1"/>
</dbReference>
<dbReference type="PROSITE" id="PS00075">
    <property type="entry name" value="DHFR_1"/>
    <property type="match status" value="1"/>
</dbReference>
<dbReference type="FunFam" id="3.40.430.10:FF:000001">
    <property type="entry name" value="Dihydrofolate reductase"/>
    <property type="match status" value="1"/>
</dbReference>
<dbReference type="GO" id="GO:0004146">
    <property type="term" value="F:dihydrofolate reductase activity"/>
    <property type="evidence" value="ECO:0007669"/>
    <property type="project" value="UniProtKB-EC"/>
</dbReference>
<dbReference type="GO" id="GO:0046452">
    <property type="term" value="P:dihydrofolate metabolic process"/>
    <property type="evidence" value="ECO:0007669"/>
    <property type="project" value="TreeGrafter"/>
</dbReference>
<evidence type="ECO:0000256" key="7">
    <source>
        <dbReference type="ARBA" id="ARBA00025067"/>
    </source>
</evidence>
<keyword evidence="6 8" id="KW-0560">Oxidoreductase</keyword>
<reference evidence="11 12" key="1">
    <citation type="submission" date="2016-10" db="EMBL/GenBank/DDBJ databases">
        <title>Comparative genome analysis of multiple Pseudomonas spp. focuses on biocontrol and plant growth promoting traits.</title>
        <authorList>
            <person name="Tao X.-Y."/>
            <person name="Taylor C.G."/>
        </authorList>
    </citation>
    <scope>NUCLEOTIDE SEQUENCE [LARGE SCALE GENOMIC DNA]</scope>
    <source>
        <strain evidence="11 12">37A10</strain>
    </source>
</reference>
<dbReference type="EC" id="1.5.1.3" evidence="3 8"/>
<dbReference type="InterPro" id="IPR001796">
    <property type="entry name" value="DHFR_dom"/>
</dbReference>
<dbReference type="GO" id="GO:0046655">
    <property type="term" value="P:folic acid metabolic process"/>
    <property type="evidence" value="ECO:0007669"/>
    <property type="project" value="TreeGrafter"/>
</dbReference>
<dbReference type="PANTHER" id="PTHR48069">
    <property type="entry name" value="DIHYDROFOLATE REDUCTASE"/>
    <property type="match status" value="1"/>
</dbReference>
<keyword evidence="5 8" id="KW-0521">NADP</keyword>
<dbReference type="AlphaFoldDB" id="A0A423K734"/>
<dbReference type="Pfam" id="PF00186">
    <property type="entry name" value="DHFR_1"/>
    <property type="match status" value="1"/>
</dbReference>
<evidence type="ECO:0000256" key="4">
    <source>
        <dbReference type="ARBA" id="ARBA00022563"/>
    </source>
</evidence>
<evidence type="ECO:0000259" key="10">
    <source>
        <dbReference type="PROSITE" id="PS51330"/>
    </source>
</evidence>
<evidence type="ECO:0000313" key="12">
    <source>
        <dbReference type="Proteomes" id="UP000285349"/>
    </source>
</evidence>
<evidence type="ECO:0000256" key="2">
    <source>
        <dbReference type="ARBA" id="ARBA00009539"/>
    </source>
</evidence>
<dbReference type="InterPro" id="IPR012259">
    <property type="entry name" value="DHFR"/>
</dbReference>
<dbReference type="Gene3D" id="3.40.430.10">
    <property type="entry name" value="Dihydrofolate Reductase, subunit A"/>
    <property type="match status" value="1"/>
</dbReference>
<organism evidence="11 12">
    <name type="scientific">Pseudomonas frederiksbergensis</name>
    <dbReference type="NCBI Taxonomy" id="104087"/>
    <lineage>
        <taxon>Bacteria</taxon>
        <taxon>Pseudomonadati</taxon>
        <taxon>Pseudomonadota</taxon>
        <taxon>Gammaproteobacteria</taxon>
        <taxon>Pseudomonadales</taxon>
        <taxon>Pseudomonadaceae</taxon>
        <taxon>Pseudomonas</taxon>
    </lineage>
</organism>
<dbReference type="CDD" id="cd00209">
    <property type="entry name" value="DHFR"/>
    <property type="match status" value="1"/>
</dbReference>
<comment type="caution">
    <text evidence="11">The sequence shown here is derived from an EMBL/GenBank/DDBJ whole genome shotgun (WGS) entry which is preliminary data.</text>
</comment>
<comment type="pathway">
    <text evidence="1 8">Cofactor biosynthesis; tetrahydrofolate biosynthesis; 5,6,7,8-tetrahydrofolate from 7,8-dihydrofolate: step 1/1.</text>
</comment>
<comment type="similarity">
    <text evidence="2 8 9">Belongs to the dihydrofolate reductase family.</text>
</comment>
<dbReference type="PRINTS" id="PR00070">
    <property type="entry name" value="DHFR"/>
</dbReference>
<dbReference type="EMBL" id="MOBQ01000013">
    <property type="protein sequence ID" value="RON47469.1"/>
    <property type="molecule type" value="Genomic_DNA"/>
</dbReference>
<dbReference type="GO" id="GO:0005829">
    <property type="term" value="C:cytosol"/>
    <property type="evidence" value="ECO:0007669"/>
    <property type="project" value="TreeGrafter"/>
</dbReference>
<protein>
    <recommendedName>
        <fullName evidence="3 8">Dihydrofolate reductase</fullName>
        <ecNumber evidence="3 8">1.5.1.3</ecNumber>
    </recommendedName>
</protein>
<evidence type="ECO:0000256" key="1">
    <source>
        <dbReference type="ARBA" id="ARBA00004903"/>
    </source>
</evidence>
<sequence>MNGEHNRCGAYREKGGSGILAGMTKSFPLSLIAALGENRVIGVDNSMPWHLPGDFKYFKATTLGKPIIMGRKTWDSLGRPLPGRLNIVVSRQADLVLEGAEVYSSLEAAVVRAEAWAKEQGVDELMLIGGAQLYAQGLAQADRLYLTRVALSPEGDAWFPEFDLNQWKLVSNIENPAEGEKPAYAFEVWQRT</sequence>
<dbReference type="GO" id="GO:0070401">
    <property type="term" value="F:NADP+ binding"/>
    <property type="evidence" value="ECO:0007669"/>
    <property type="project" value="UniProtKB-ARBA"/>
</dbReference>
<keyword evidence="4 8" id="KW-0554">One-carbon metabolism</keyword>
<dbReference type="GO" id="GO:0006730">
    <property type="term" value="P:one-carbon metabolic process"/>
    <property type="evidence" value="ECO:0007669"/>
    <property type="project" value="UniProtKB-KW"/>
</dbReference>
<evidence type="ECO:0000256" key="8">
    <source>
        <dbReference type="PIRNR" id="PIRNR000194"/>
    </source>
</evidence>
<dbReference type="InterPro" id="IPR017925">
    <property type="entry name" value="DHFR_CS"/>
</dbReference>
<evidence type="ECO:0000313" key="11">
    <source>
        <dbReference type="EMBL" id="RON47469.1"/>
    </source>
</evidence>
<dbReference type="InterPro" id="IPR024072">
    <property type="entry name" value="DHFR-like_dom_sf"/>
</dbReference>
<name>A0A423K734_9PSED</name>
<dbReference type="GO" id="GO:0016301">
    <property type="term" value="F:kinase activity"/>
    <property type="evidence" value="ECO:0007669"/>
    <property type="project" value="UniProtKB-KW"/>
</dbReference>
<proteinExistence type="inferred from homology"/>
<evidence type="ECO:0000256" key="6">
    <source>
        <dbReference type="ARBA" id="ARBA00023002"/>
    </source>
</evidence>
<comment type="catalytic activity">
    <reaction evidence="8">
        <text>(6S)-5,6,7,8-tetrahydrofolate + NADP(+) = 7,8-dihydrofolate + NADPH + H(+)</text>
        <dbReference type="Rhea" id="RHEA:15009"/>
        <dbReference type="ChEBI" id="CHEBI:15378"/>
        <dbReference type="ChEBI" id="CHEBI:57451"/>
        <dbReference type="ChEBI" id="CHEBI:57453"/>
        <dbReference type="ChEBI" id="CHEBI:57783"/>
        <dbReference type="ChEBI" id="CHEBI:58349"/>
        <dbReference type="EC" id="1.5.1.3"/>
    </reaction>
</comment>
<dbReference type="PANTHER" id="PTHR48069:SF3">
    <property type="entry name" value="DIHYDROFOLATE REDUCTASE"/>
    <property type="match status" value="1"/>
</dbReference>